<accession>A0A0F8ZK66</accession>
<comment type="caution">
    <text evidence="2">The sequence shown here is derived from an EMBL/GenBank/DDBJ whole genome shotgun (WGS) entry which is preliminary data.</text>
</comment>
<evidence type="ECO:0000313" key="2">
    <source>
        <dbReference type="EMBL" id="KKK66804.1"/>
    </source>
</evidence>
<dbReference type="EMBL" id="LAZR01059907">
    <property type="protein sequence ID" value="KKK66804.1"/>
    <property type="molecule type" value="Genomic_DNA"/>
</dbReference>
<name>A0A0F8ZK66_9ZZZZ</name>
<sequence>MTLTAHELRYGRGGLMPIELMLLTLGWTAERGIQNRMTARPPYYDDEPEPRPYSFRRAGRVPHNRRRPHGTAPQRVPLYLSDHIPEPRTRLGRVLVQESEAGPCRHPLH</sequence>
<feature type="region of interest" description="Disordered" evidence="1">
    <location>
        <begin position="38"/>
        <end position="79"/>
    </location>
</feature>
<protein>
    <submittedName>
        <fullName evidence="2">Uncharacterized protein</fullName>
    </submittedName>
</protein>
<feature type="compositionally biased region" description="Basic residues" evidence="1">
    <location>
        <begin position="57"/>
        <end position="69"/>
    </location>
</feature>
<reference evidence="2" key="1">
    <citation type="journal article" date="2015" name="Nature">
        <title>Complex archaea that bridge the gap between prokaryotes and eukaryotes.</title>
        <authorList>
            <person name="Spang A."/>
            <person name="Saw J.H."/>
            <person name="Jorgensen S.L."/>
            <person name="Zaremba-Niedzwiedzka K."/>
            <person name="Martijn J."/>
            <person name="Lind A.E."/>
            <person name="van Eijk R."/>
            <person name="Schleper C."/>
            <person name="Guy L."/>
            <person name="Ettema T.J."/>
        </authorList>
    </citation>
    <scope>NUCLEOTIDE SEQUENCE</scope>
</reference>
<gene>
    <name evidence="2" type="ORF">LCGC14_2960420</name>
</gene>
<proteinExistence type="predicted"/>
<organism evidence="2">
    <name type="scientific">marine sediment metagenome</name>
    <dbReference type="NCBI Taxonomy" id="412755"/>
    <lineage>
        <taxon>unclassified sequences</taxon>
        <taxon>metagenomes</taxon>
        <taxon>ecological metagenomes</taxon>
    </lineage>
</organism>
<evidence type="ECO:0000256" key="1">
    <source>
        <dbReference type="SAM" id="MobiDB-lite"/>
    </source>
</evidence>
<dbReference type="AlphaFoldDB" id="A0A0F8ZK66"/>